<reference evidence="13" key="1">
    <citation type="submission" date="2020-06" db="EMBL/GenBank/DDBJ databases">
        <authorList>
            <consortium name="Plant Systems Biology data submission"/>
        </authorList>
    </citation>
    <scope>NUCLEOTIDE SEQUENCE</scope>
    <source>
        <strain evidence="13">D6</strain>
    </source>
</reference>
<comment type="caution">
    <text evidence="13">The sequence shown here is derived from an EMBL/GenBank/DDBJ whole genome shotgun (WGS) entry which is preliminary data.</text>
</comment>
<feature type="domain" description="EF-hand" evidence="12">
    <location>
        <begin position="473"/>
        <end position="508"/>
    </location>
</feature>
<dbReference type="SUPFAM" id="SSF56112">
    <property type="entry name" value="Protein kinase-like (PK-like)"/>
    <property type="match status" value="1"/>
</dbReference>
<evidence type="ECO:0000313" key="13">
    <source>
        <dbReference type="EMBL" id="CAB9509993.1"/>
    </source>
</evidence>
<evidence type="ECO:0000256" key="7">
    <source>
        <dbReference type="ARBA" id="ARBA00022837"/>
    </source>
</evidence>
<evidence type="ECO:0000259" key="12">
    <source>
        <dbReference type="PROSITE" id="PS50222"/>
    </source>
</evidence>
<dbReference type="PROSITE" id="PS50222">
    <property type="entry name" value="EF_HAND_2"/>
    <property type="match status" value="3"/>
</dbReference>
<evidence type="ECO:0000256" key="6">
    <source>
        <dbReference type="ARBA" id="ARBA00022777"/>
    </source>
</evidence>
<dbReference type="SMART" id="SM00054">
    <property type="entry name" value="EFh"/>
    <property type="match status" value="4"/>
</dbReference>
<keyword evidence="3" id="KW-0808">Transferase</keyword>
<dbReference type="InterPro" id="IPR011009">
    <property type="entry name" value="Kinase-like_dom_sf"/>
</dbReference>
<dbReference type="PANTHER" id="PTHR24349">
    <property type="entry name" value="SERINE/THREONINE-PROTEIN KINASE"/>
    <property type="match status" value="1"/>
</dbReference>
<dbReference type="AlphaFoldDB" id="A0A9N8HCK6"/>
<dbReference type="Gene3D" id="3.30.200.20">
    <property type="entry name" value="Phosphorylase Kinase, domain 1"/>
    <property type="match status" value="1"/>
</dbReference>
<keyword evidence="8" id="KW-0067">ATP-binding</keyword>
<keyword evidence="14" id="KW-1185">Reference proteome</keyword>
<keyword evidence="6 13" id="KW-0418">Kinase</keyword>
<dbReference type="Gene3D" id="1.10.510.10">
    <property type="entry name" value="Transferase(Phosphotransferase) domain 1"/>
    <property type="match status" value="1"/>
</dbReference>
<evidence type="ECO:0000256" key="1">
    <source>
        <dbReference type="ARBA" id="ARBA00001946"/>
    </source>
</evidence>
<dbReference type="GO" id="GO:0005509">
    <property type="term" value="F:calcium ion binding"/>
    <property type="evidence" value="ECO:0007669"/>
    <property type="project" value="InterPro"/>
</dbReference>
<keyword evidence="5" id="KW-0547">Nucleotide-binding</keyword>
<evidence type="ECO:0000313" key="14">
    <source>
        <dbReference type="Proteomes" id="UP001153069"/>
    </source>
</evidence>
<comment type="cofactor">
    <cofactor evidence="1">
        <name>Mg(2+)</name>
        <dbReference type="ChEBI" id="CHEBI:18420"/>
    </cofactor>
</comment>
<proteinExistence type="inferred from homology"/>
<dbReference type="PROSITE" id="PS50011">
    <property type="entry name" value="PROTEIN_KINASE_DOM"/>
    <property type="match status" value="1"/>
</dbReference>
<dbReference type="PROSITE" id="PS00108">
    <property type="entry name" value="PROTEIN_KINASE_ST"/>
    <property type="match status" value="1"/>
</dbReference>
<dbReference type="Pfam" id="PF00069">
    <property type="entry name" value="Pkinase"/>
    <property type="match status" value="1"/>
</dbReference>
<dbReference type="GO" id="GO:0005524">
    <property type="term" value="F:ATP binding"/>
    <property type="evidence" value="ECO:0007669"/>
    <property type="project" value="UniProtKB-KW"/>
</dbReference>
<comment type="similarity">
    <text evidence="9">Belongs to the protein kinase superfamily. Ser/Thr protein kinase family. CDPK subfamily.</text>
</comment>
<evidence type="ECO:0000256" key="8">
    <source>
        <dbReference type="ARBA" id="ARBA00022840"/>
    </source>
</evidence>
<feature type="domain" description="EF-hand" evidence="12">
    <location>
        <begin position="403"/>
        <end position="438"/>
    </location>
</feature>
<dbReference type="EMBL" id="CAICTM010000413">
    <property type="protein sequence ID" value="CAB9509993.1"/>
    <property type="molecule type" value="Genomic_DNA"/>
</dbReference>
<evidence type="ECO:0000256" key="5">
    <source>
        <dbReference type="ARBA" id="ARBA00022741"/>
    </source>
</evidence>
<gene>
    <name evidence="13" type="ORF">SEMRO_414_G138220.1</name>
</gene>
<dbReference type="SMART" id="SM00220">
    <property type="entry name" value="S_TKc"/>
    <property type="match status" value="1"/>
</dbReference>
<keyword evidence="4" id="KW-0677">Repeat</keyword>
<dbReference type="GO" id="GO:0004674">
    <property type="term" value="F:protein serine/threonine kinase activity"/>
    <property type="evidence" value="ECO:0007669"/>
    <property type="project" value="UniProtKB-KW"/>
</dbReference>
<evidence type="ECO:0000256" key="2">
    <source>
        <dbReference type="ARBA" id="ARBA00022527"/>
    </source>
</evidence>
<dbReference type="SUPFAM" id="SSF47473">
    <property type="entry name" value="EF-hand"/>
    <property type="match status" value="1"/>
</dbReference>
<dbReference type="InterPro" id="IPR008271">
    <property type="entry name" value="Ser/Thr_kinase_AS"/>
</dbReference>
<dbReference type="InterPro" id="IPR011992">
    <property type="entry name" value="EF-hand-dom_pair"/>
</dbReference>
<dbReference type="InterPro" id="IPR050205">
    <property type="entry name" value="CDPK_Ser/Thr_kinases"/>
</dbReference>
<dbReference type="FunFam" id="1.10.238.10:FF:000003">
    <property type="entry name" value="Calmodulin A"/>
    <property type="match status" value="1"/>
</dbReference>
<dbReference type="Proteomes" id="UP001153069">
    <property type="component" value="Unassembled WGS sequence"/>
</dbReference>
<dbReference type="InterPro" id="IPR002048">
    <property type="entry name" value="EF_hand_dom"/>
</dbReference>
<dbReference type="CDD" id="cd00051">
    <property type="entry name" value="EFh"/>
    <property type="match status" value="1"/>
</dbReference>
<dbReference type="Pfam" id="PF13499">
    <property type="entry name" value="EF-hand_7"/>
    <property type="match status" value="2"/>
</dbReference>
<evidence type="ECO:0000256" key="10">
    <source>
        <dbReference type="SAM" id="MobiDB-lite"/>
    </source>
</evidence>
<evidence type="ECO:0000256" key="4">
    <source>
        <dbReference type="ARBA" id="ARBA00022737"/>
    </source>
</evidence>
<evidence type="ECO:0000259" key="11">
    <source>
        <dbReference type="PROSITE" id="PS50011"/>
    </source>
</evidence>
<accession>A0A9N8HCK6</accession>
<dbReference type="InterPro" id="IPR018247">
    <property type="entry name" value="EF_Hand_1_Ca_BS"/>
</dbReference>
<evidence type="ECO:0000256" key="9">
    <source>
        <dbReference type="ARBA" id="ARBA00024334"/>
    </source>
</evidence>
<protein>
    <submittedName>
        <fullName evidence="13">MAP kinase-activated protein kinase 2</fullName>
    </submittedName>
</protein>
<evidence type="ECO:0000256" key="3">
    <source>
        <dbReference type="ARBA" id="ARBA00022679"/>
    </source>
</evidence>
<dbReference type="OrthoDB" id="43614at2759"/>
<feature type="region of interest" description="Disordered" evidence="10">
    <location>
        <begin position="87"/>
        <end position="114"/>
    </location>
</feature>
<dbReference type="PROSITE" id="PS00018">
    <property type="entry name" value="EF_HAND_1"/>
    <property type="match status" value="1"/>
</dbReference>
<organism evidence="13 14">
    <name type="scientific">Seminavis robusta</name>
    <dbReference type="NCBI Taxonomy" id="568900"/>
    <lineage>
        <taxon>Eukaryota</taxon>
        <taxon>Sar</taxon>
        <taxon>Stramenopiles</taxon>
        <taxon>Ochrophyta</taxon>
        <taxon>Bacillariophyta</taxon>
        <taxon>Bacillariophyceae</taxon>
        <taxon>Bacillariophycidae</taxon>
        <taxon>Naviculales</taxon>
        <taxon>Naviculaceae</taxon>
        <taxon>Seminavis</taxon>
    </lineage>
</organism>
<dbReference type="Gene3D" id="1.10.238.10">
    <property type="entry name" value="EF-hand"/>
    <property type="match status" value="2"/>
</dbReference>
<keyword evidence="2" id="KW-0723">Serine/threonine-protein kinase</keyword>
<feature type="domain" description="EF-hand" evidence="12">
    <location>
        <begin position="439"/>
        <end position="472"/>
    </location>
</feature>
<feature type="domain" description="Protein kinase" evidence="11">
    <location>
        <begin position="44"/>
        <end position="354"/>
    </location>
</feature>
<dbReference type="InterPro" id="IPR000719">
    <property type="entry name" value="Prot_kinase_dom"/>
</dbReference>
<name>A0A9N8HCK6_9STRA</name>
<sequence>MGACNSTRSRFRAREEDTSRHVTYSFHENLVRQRTGRHRFDQIYEVLEEIGNSGLCTIYRLRRRQISTGGGSSTKKLAARRNSWNRLKSGRFNHRQQPASSPPKREEPVAEGSANSNNNKEIFFALKVIHLSLVQEDKIDQLTSEVEFLKTLDHKNIIKAYETFSFPHTKTLEIVMELCTGGDLHARMPYTEASAANALKQILSAISYVHDREIIHRDIKFENIMYESKHPEACIKVIDFGLSKQYSMDNPVLTERVGTLYSMSPETMQGHYTTKSDLWSIGVVLFMMLSNGDKPFEGKTPKQLVARVLIGDVRFDGPLWKDISTEAQEFIKTLLRVDPEDRVTAHEAMKDPWFTPSPITTSQSPKCKRDLIEKVQESIVKFADTGEFRKLALNVIAKKSTSEEIFELRKVFDEFDTLNSGTITLVEFKQALVRFNYSDEEIEKIFRKVDVNQTNVINYTEFLAATLETQGTIEEHRLSECFEEFDTDESGYISRDNLRVLLGKHSSEAFIDVLMQEAEATKDGRITYEQFRRVVSRRNRRTLSKLYDESGQNLPVVSEDAIADDNGSIAEDEVLQRFGIIDKMHRSFNNLSTKISKESR</sequence>
<keyword evidence="7" id="KW-0106">Calcium</keyword>